<proteinExistence type="predicted"/>
<dbReference type="PANTHER" id="PTHR24559:SF435">
    <property type="entry name" value="RIBONUCLEASE H"/>
    <property type="match status" value="1"/>
</dbReference>
<dbReference type="CDD" id="cd01647">
    <property type="entry name" value="RT_LTR"/>
    <property type="match status" value="1"/>
</dbReference>
<dbReference type="InterPro" id="IPR001969">
    <property type="entry name" value="Aspartic_peptidase_AS"/>
</dbReference>
<accession>A0A0V0Z0Q8</accession>
<dbReference type="Gene3D" id="3.30.70.270">
    <property type="match status" value="1"/>
</dbReference>
<keyword evidence="3" id="KW-1185">Reference proteome</keyword>
<feature type="non-terminal residue" evidence="2">
    <location>
        <position position="133"/>
    </location>
</feature>
<feature type="domain" description="Reverse transcriptase" evidence="1">
    <location>
        <begin position="70"/>
        <end position="132"/>
    </location>
</feature>
<protein>
    <submittedName>
        <fullName evidence="2">Transposon Ty3-I Gag-Pol polyprotein</fullName>
    </submittedName>
</protein>
<dbReference type="EMBL" id="JYDQ01000911">
    <property type="protein sequence ID" value="KRY06167.1"/>
    <property type="molecule type" value="Genomic_DNA"/>
</dbReference>
<name>A0A0V0Z0Q8_9BILA</name>
<gene>
    <name evidence="2" type="primary">TY3B-I</name>
    <name evidence="2" type="ORF">T12_8624</name>
</gene>
<dbReference type="Gene3D" id="3.10.10.10">
    <property type="entry name" value="HIV Type 1 Reverse Transcriptase, subunit A, domain 1"/>
    <property type="match status" value="1"/>
</dbReference>
<dbReference type="Pfam" id="PF00078">
    <property type="entry name" value="RVT_1"/>
    <property type="match status" value="1"/>
</dbReference>
<dbReference type="InterPro" id="IPR043502">
    <property type="entry name" value="DNA/RNA_pol_sf"/>
</dbReference>
<dbReference type="STRING" id="990121.A0A0V0Z0Q8"/>
<dbReference type="AlphaFoldDB" id="A0A0V0Z0Q8"/>
<dbReference type="PROSITE" id="PS00141">
    <property type="entry name" value="ASP_PROTEASE"/>
    <property type="match status" value="1"/>
</dbReference>
<dbReference type="PANTHER" id="PTHR24559">
    <property type="entry name" value="TRANSPOSON TY3-I GAG-POL POLYPROTEIN"/>
    <property type="match status" value="1"/>
</dbReference>
<dbReference type="SUPFAM" id="SSF56672">
    <property type="entry name" value="DNA/RNA polymerases"/>
    <property type="match status" value="1"/>
</dbReference>
<sequence>MEGSVGGLKCKMLVDTGAAVTLAAEEVMKGSKVLRRVPKPSIRLEAASGAELAVTNAYSCSACKSPIVLVNKKDGTCRFCVDYRQLNSVTQKDAHPLPRIDDTLDALSGAQWFSTLDLASGYWQVEMETRDRE</sequence>
<dbReference type="GO" id="GO:0006508">
    <property type="term" value="P:proteolysis"/>
    <property type="evidence" value="ECO:0007669"/>
    <property type="project" value="InterPro"/>
</dbReference>
<dbReference type="GO" id="GO:0004190">
    <property type="term" value="F:aspartic-type endopeptidase activity"/>
    <property type="evidence" value="ECO:0007669"/>
    <property type="project" value="InterPro"/>
</dbReference>
<dbReference type="SUPFAM" id="SSF50630">
    <property type="entry name" value="Acid proteases"/>
    <property type="match status" value="1"/>
</dbReference>
<dbReference type="InterPro" id="IPR000477">
    <property type="entry name" value="RT_dom"/>
</dbReference>
<reference evidence="2 3" key="1">
    <citation type="submission" date="2015-01" db="EMBL/GenBank/DDBJ databases">
        <title>Evolution of Trichinella species and genotypes.</title>
        <authorList>
            <person name="Korhonen P.K."/>
            <person name="Edoardo P."/>
            <person name="Giuseppe L.R."/>
            <person name="Gasser R.B."/>
        </authorList>
    </citation>
    <scope>NUCLEOTIDE SEQUENCE [LARGE SCALE GENOMIC DNA]</scope>
    <source>
        <strain evidence="2">ISS2496</strain>
    </source>
</reference>
<evidence type="ECO:0000313" key="2">
    <source>
        <dbReference type="EMBL" id="KRY06167.1"/>
    </source>
</evidence>
<evidence type="ECO:0000259" key="1">
    <source>
        <dbReference type="Pfam" id="PF00078"/>
    </source>
</evidence>
<dbReference type="InterPro" id="IPR053134">
    <property type="entry name" value="RNA-dir_DNA_polymerase"/>
</dbReference>
<dbReference type="Proteomes" id="UP000054783">
    <property type="component" value="Unassembled WGS sequence"/>
</dbReference>
<dbReference type="InterPro" id="IPR021109">
    <property type="entry name" value="Peptidase_aspartic_dom_sf"/>
</dbReference>
<comment type="caution">
    <text evidence="2">The sequence shown here is derived from an EMBL/GenBank/DDBJ whole genome shotgun (WGS) entry which is preliminary data.</text>
</comment>
<evidence type="ECO:0000313" key="3">
    <source>
        <dbReference type="Proteomes" id="UP000054783"/>
    </source>
</evidence>
<dbReference type="InterPro" id="IPR043128">
    <property type="entry name" value="Rev_trsase/Diguanyl_cyclase"/>
</dbReference>
<organism evidence="2 3">
    <name type="scientific">Trichinella patagoniensis</name>
    <dbReference type="NCBI Taxonomy" id="990121"/>
    <lineage>
        <taxon>Eukaryota</taxon>
        <taxon>Metazoa</taxon>
        <taxon>Ecdysozoa</taxon>
        <taxon>Nematoda</taxon>
        <taxon>Enoplea</taxon>
        <taxon>Dorylaimia</taxon>
        <taxon>Trichinellida</taxon>
        <taxon>Trichinellidae</taxon>
        <taxon>Trichinella</taxon>
    </lineage>
</organism>